<protein>
    <recommendedName>
        <fullName evidence="3">DUF1376 domain-containing protein</fullName>
    </recommendedName>
</protein>
<feature type="region of interest" description="Disordered" evidence="1">
    <location>
        <begin position="229"/>
        <end position="262"/>
    </location>
</feature>
<organism evidence="2">
    <name type="scientific">uncultured Caudovirales phage</name>
    <dbReference type="NCBI Taxonomy" id="2100421"/>
    <lineage>
        <taxon>Viruses</taxon>
        <taxon>Duplodnaviria</taxon>
        <taxon>Heunggongvirae</taxon>
        <taxon>Uroviricota</taxon>
        <taxon>Caudoviricetes</taxon>
        <taxon>Peduoviridae</taxon>
        <taxon>Maltschvirus</taxon>
        <taxon>Maltschvirus maltsch</taxon>
    </lineage>
</organism>
<name>A0A6J5LB15_9CAUD</name>
<evidence type="ECO:0008006" key="3">
    <source>
        <dbReference type="Google" id="ProtNLM"/>
    </source>
</evidence>
<dbReference type="Pfam" id="PF07120">
    <property type="entry name" value="DUF1376"/>
    <property type="match status" value="1"/>
</dbReference>
<proteinExistence type="predicted"/>
<sequence>MSRPWYKWYPSNWLASEARMRMSPSERSIYRDLLDICYQEGSIPDDERTLAGLSAVSTIEFRAAWPEVSKKFVSVGGGRLSNLKCIEELSRCADVTAARVVAGIAGGRKSGATRAAKATSATGTSPAIPVAPRAPLCIAPVSMSDETWYSLAFDSFIDRYPNRVEVDLTAQTWLFLVEGGVITEASLPNLNAGLDRWIESDQWTREDGRFVPSPVKWLRDKRWLDHPPASAETKIERRGAKRSGDGVDPNAEWIPDWKRDVA</sequence>
<gene>
    <name evidence="2" type="ORF">UFOVP130_4</name>
</gene>
<evidence type="ECO:0000256" key="1">
    <source>
        <dbReference type="SAM" id="MobiDB-lite"/>
    </source>
</evidence>
<accession>A0A6J5LB15</accession>
<reference evidence="2" key="1">
    <citation type="submission" date="2020-04" db="EMBL/GenBank/DDBJ databases">
        <authorList>
            <person name="Chiriac C."/>
            <person name="Salcher M."/>
            <person name="Ghai R."/>
            <person name="Kavagutti S V."/>
        </authorList>
    </citation>
    <scope>NUCLEOTIDE SEQUENCE</scope>
</reference>
<feature type="compositionally biased region" description="Basic and acidic residues" evidence="1">
    <location>
        <begin position="233"/>
        <end position="245"/>
    </location>
</feature>
<evidence type="ECO:0000313" key="2">
    <source>
        <dbReference type="EMBL" id="CAB4130483.1"/>
    </source>
</evidence>
<dbReference type="EMBL" id="LR796251">
    <property type="protein sequence ID" value="CAB4130483.1"/>
    <property type="molecule type" value="Genomic_DNA"/>
</dbReference>
<dbReference type="InterPro" id="IPR010781">
    <property type="entry name" value="DUF1376"/>
</dbReference>